<evidence type="ECO:0000256" key="18">
    <source>
        <dbReference type="RuleBase" id="RU363051"/>
    </source>
</evidence>
<evidence type="ECO:0000313" key="21">
    <source>
        <dbReference type="Proteomes" id="UP001215280"/>
    </source>
</evidence>
<keyword evidence="11 17" id="KW-1015">Disulfide bond</keyword>
<dbReference type="PROSITE" id="PS00436">
    <property type="entry name" value="PEROXIDASE_2"/>
    <property type="match status" value="1"/>
</dbReference>
<evidence type="ECO:0000256" key="15">
    <source>
        <dbReference type="PIRSR" id="PIRSR601621-2"/>
    </source>
</evidence>
<accession>A0AAD7NH45</accession>
<keyword evidence="5 15" id="KW-0349">Heme</keyword>
<feature type="disulfide bond" evidence="17">
    <location>
        <begin position="30"/>
        <end position="42"/>
    </location>
</feature>
<dbReference type="Proteomes" id="UP001215280">
    <property type="component" value="Unassembled WGS sequence"/>
</dbReference>
<feature type="disulfide bond" evidence="17">
    <location>
        <begin position="41"/>
        <end position="330"/>
    </location>
</feature>
<evidence type="ECO:0000259" key="19">
    <source>
        <dbReference type="PROSITE" id="PS50873"/>
    </source>
</evidence>
<dbReference type="EMBL" id="JARJLG010000047">
    <property type="protein sequence ID" value="KAJ7760849.1"/>
    <property type="molecule type" value="Genomic_DNA"/>
</dbReference>
<dbReference type="PANTHER" id="PTHR31356">
    <property type="entry name" value="THYLAKOID LUMENAL 29 KDA PROTEIN, CHLOROPLASTIC-RELATED"/>
    <property type="match status" value="1"/>
</dbReference>
<comment type="cofactor">
    <cofactor evidence="15 18">
        <name>Ca(2+)</name>
        <dbReference type="ChEBI" id="CHEBI:29108"/>
    </cofactor>
    <text evidence="15 18">Binds 2 calcium ions per subunit.</text>
</comment>
<dbReference type="GO" id="GO:0000302">
    <property type="term" value="P:response to reactive oxygen species"/>
    <property type="evidence" value="ECO:0007669"/>
    <property type="project" value="TreeGrafter"/>
</dbReference>
<dbReference type="InterPro" id="IPR024589">
    <property type="entry name" value="Ligninase_C"/>
</dbReference>
<dbReference type="GO" id="GO:0020037">
    <property type="term" value="F:heme binding"/>
    <property type="evidence" value="ECO:0007669"/>
    <property type="project" value="UniProtKB-UniRule"/>
</dbReference>
<feature type="binding site" evidence="15">
    <location>
        <position position="74"/>
    </location>
    <ligand>
        <name>Ca(2+)</name>
        <dbReference type="ChEBI" id="CHEBI:29108"/>
        <label>1</label>
    </ligand>
</feature>
<feature type="binding site" evidence="15">
    <location>
        <position position="215"/>
    </location>
    <ligand>
        <name>Ca(2+)</name>
        <dbReference type="ChEBI" id="CHEBI:29108"/>
        <label>2</label>
    </ligand>
</feature>
<keyword evidence="4 18" id="KW-0575">Peroxidase</keyword>
<sequence>MAFATLLVFVALAAYVRAAPAAADPDIAICSDGTIVTSSVCCAFIPLAKDLQDNLFQNECGEDAHESLRLTFHDAIAISQSLGPTASGNSFISSVNAHEDFLVVEAHMLLFPLVEPEFAANNGIDDSVNNLLPFLAKYPAISAGDLVQFAGAVGLSNCPGAPPLEFLAGRPNAVAPAIEGLIPEPQDDVTSILARFADAGGFSPFEVVSLLASHSVARADDVDPTLEAAPFDSTPFTFDTQIFLEVLLAGKGYPGTSDNVGEVESPLPLTSGNDTGQLRLQSDFAIARDLRTSCFWQAFVDEQDLMAVSFQLAMAKLAVLGHNPDDLVDCSNVVPAPSCTVQRRREGFPATKSAKDLELTCLILPFPSLTTDPGATETLIPHCPDGSQDCTEIDFPGPAT</sequence>
<dbReference type="Pfam" id="PF00141">
    <property type="entry name" value="peroxidase"/>
    <property type="match status" value="1"/>
</dbReference>
<dbReference type="PROSITE" id="PS00435">
    <property type="entry name" value="PEROXIDASE_1"/>
    <property type="match status" value="1"/>
</dbReference>
<evidence type="ECO:0000256" key="7">
    <source>
        <dbReference type="ARBA" id="ARBA00022729"/>
    </source>
</evidence>
<dbReference type="Gene3D" id="1.10.420.10">
    <property type="entry name" value="Peroxidase, domain 2"/>
    <property type="match status" value="1"/>
</dbReference>
<gene>
    <name evidence="20" type="ORF">DFH07DRAFT_867773</name>
</gene>
<feature type="chain" id="PRO_5041772625" description="Peroxidase" evidence="18">
    <location>
        <begin position="19"/>
        <end position="400"/>
    </location>
</feature>
<dbReference type="InterPro" id="IPR019793">
    <property type="entry name" value="Peroxidases_heam-ligand_BS"/>
</dbReference>
<dbReference type="InterPro" id="IPR019794">
    <property type="entry name" value="Peroxidases_AS"/>
</dbReference>
<evidence type="ECO:0000256" key="12">
    <source>
        <dbReference type="ARBA" id="ARBA00023180"/>
    </source>
</evidence>
<dbReference type="GO" id="GO:0004601">
    <property type="term" value="F:peroxidase activity"/>
    <property type="evidence" value="ECO:0007669"/>
    <property type="project" value="UniProtKB-KW"/>
</dbReference>
<keyword evidence="12" id="KW-0325">Glycoprotein</keyword>
<evidence type="ECO:0000256" key="4">
    <source>
        <dbReference type="ARBA" id="ARBA00022559"/>
    </source>
</evidence>
<evidence type="ECO:0000256" key="14">
    <source>
        <dbReference type="PIRSR" id="PIRSR601621-1"/>
    </source>
</evidence>
<evidence type="ECO:0000256" key="10">
    <source>
        <dbReference type="ARBA" id="ARBA00023004"/>
    </source>
</evidence>
<feature type="binding site" evidence="15">
    <location>
        <position position="234"/>
    </location>
    <ligand>
        <name>Ca(2+)</name>
        <dbReference type="ChEBI" id="CHEBI:29108"/>
        <label>2</label>
    </ligand>
</feature>
<feature type="signal peptide" evidence="18">
    <location>
        <begin position="1"/>
        <end position="18"/>
    </location>
</feature>
<evidence type="ECO:0000256" key="9">
    <source>
        <dbReference type="ARBA" id="ARBA00023002"/>
    </source>
</evidence>
<keyword evidence="10 15" id="KW-0408">Iron</keyword>
<dbReference type="PANTHER" id="PTHR31356:SF66">
    <property type="entry name" value="CATALASE-PEROXIDASE"/>
    <property type="match status" value="1"/>
</dbReference>
<keyword evidence="8 15" id="KW-0106">Calcium</keyword>
<evidence type="ECO:0000256" key="8">
    <source>
        <dbReference type="ARBA" id="ARBA00022837"/>
    </source>
</evidence>
<comment type="similarity">
    <text evidence="2 18">Belongs to the peroxidase family. Ligninase subfamily.</text>
</comment>
<dbReference type="SUPFAM" id="SSF48113">
    <property type="entry name" value="Heme-dependent peroxidases"/>
    <property type="match status" value="1"/>
</dbReference>
<feature type="disulfide bond" evidence="17">
    <location>
        <begin position="60"/>
        <end position="158"/>
    </location>
</feature>
<dbReference type="AlphaFoldDB" id="A0AAD7NH45"/>
<evidence type="ECO:0000256" key="11">
    <source>
        <dbReference type="ARBA" id="ARBA00023157"/>
    </source>
</evidence>
<feature type="domain" description="Plant heme peroxidase family profile" evidence="19">
    <location>
        <begin position="68"/>
        <end position="334"/>
    </location>
</feature>
<evidence type="ECO:0000256" key="1">
    <source>
        <dbReference type="ARBA" id="ARBA00004613"/>
    </source>
</evidence>
<evidence type="ECO:0000256" key="16">
    <source>
        <dbReference type="PIRSR" id="PIRSR601621-3"/>
    </source>
</evidence>
<evidence type="ECO:0000313" key="20">
    <source>
        <dbReference type="EMBL" id="KAJ7760849.1"/>
    </source>
</evidence>
<feature type="site" description="Transition state stabilizer" evidence="16">
    <location>
        <position position="69"/>
    </location>
</feature>
<comment type="caution">
    <text evidence="20">The sequence shown here is derived from an EMBL/GenBank/DDBJ whole genome shotgun (WGS) entry which is preliminary data.</text>
</comment>
<evidence type="ECO:0000256" key="3">
    <source>
        <dbReference type="ARBA" id="ARBA00022525"/>
    </source>
</evidence>
<dbReference type="Gene3D" id="1.10.520.10">
    <property type="match status" value="1"/>
</dbReference>
<keyword evidence="21" id="KW-1185">Reference proteome</keyword>
<feature type="active site" description="Proton acceptor" evidence="14">
    <location>
        <position position="73"/>
    </location>
</feature>
<dbReference type="GO" id="GO:0005576">
    <property type="term" value="C:extracellular region"/>
    <property type="evidence" value="ECO:0007669"/>
    <property type="project" value="UniProtKB-SubCell"/>
</dbReference>
<dbReference type="GO" id="GO:0046872">
    <property type="term" value="F:metal ion binding"/>
    <property type="evidence" value="ECO:0007669"/>
    <property type="project" value="UniProtKB-UniRule"/>
</dbReference>
<dbReference type="PROSITE" id="PS50873">
    <property type="entry name" value="PEROXIDASE_4"/>
    <property type="match status" value="1"/>
</dbReference>
<dbReference type="InterPro" id="IPR002016">
    <property type="entry name" value="Haem_peroxidase"/>
</dbReference>
<dbReference type="PRINTS" id="PR00458">
    <property type="entry name" value="PEROXIDASE"/>
</dbReference>
<keyword evidence="7 18" id="KW-0732">Signal</keyword>
<evidence type="ECO:0000256" key="5">
    <source>
        <dbReference type="ARBA" id="ARBA00022617"/>
    </source>
</evidence>
<evidence type="ECO:0000256" key="13">
    <source>
        <dbReference type="ARBA" id="ARBA00023324"/>
    </source>
</evidence>
<comment type="cofactor">
    <cofactor evidence="15">
        <name>heme b</name>
        <dbReference type="ChEBI" id="CHEBI:60344"/>
    </cofactor>
    <text evidence="15">Binds 1 heme b (iron(II)-protoporphyrin IX) group per subunit.</text>
</comment>
<dbReference type="GO" id="GO:0042744">
    <property type="term" value="P:hydrogen peroxide catabolic process"/>
    <property type="evidence" value="ECO:0007669"/>
    <property type="project" value="UniProtKB-KW"/>
</dbReference>
<keyword evidence="3" id="KW-0964">Secreted</keyword>
<keyword evidence="13" id="KW-0376">Hydrogen peroxide</keyword>
<proteinExistence type="inferred from homology"/>
<keyword evidence="6 15" id="KW-0479">Metal-binding</keyword>
<reference evidence="20" key="1">
    <citation type="submission" date="2023-03" db="EMBL/GenBank/DDBJ databases">
        <title>Massive genome expansion in bonnet fungi (Mycena s.s.) driven by repeated elements and novel gene families across ecological guilds.</title>
        <authorList>
            <consortium name="Lawrence Berkeley National Laboratory"/>
            <person name="Harder C.B."/>
            <person name="Miyauchi S."/>
            <person name="Viragh M."/>
            <person name="Kuo A."/>
            <person name="Thoen E."/>
            <person name="Andreopoulos B."/>
            <person name="Lu D."/>
            <person name="Skrede I."/>
            <person name="Drula E."/>
            <person name="Henrissat B."/>
            <person name="Morin E."/>
            <person name="Kohler A."/>
            <person name="Barry K."/>
            <person name="LaButti K."/>
            <person name="Morin E."/>
            <person name="Salamov A."/>
            <person name="Lipzen A."/>
            <person name="Mereny Z."/>
            <person name="Hegedus B."/>
            <person name="Baldrian P."/>
            <person name="Stursova M."/>
            <person name="Weitz H."/>
            <person name="Taylor A."/>
            <person name="Grigoriev I.V."/>
            <person name="Nagy L.G."/>
            <person name="Martin F."/>
            <person name="Kauserud H."/>
        </authorList>
    </citation>
    <scope>NUCLEOTIDE SEQUENCE</scope>
    <source>
        <strain evidence="20">CBHHK188m</strain>
    </source>
</reference>
<evidence type="ECO:0000256" key="2">
    <source>
        <dbReference type="ARBA" id="ARBA00006089"/>
    </source>
</evidence>
<feature type="binding site" evidence="15">
    <location>
        <position position="239"/>
    </location>
    <ligand>
        <name>Ca(2+)</name>
        <dbReference type="ChEBI" id="CHEBI:29108"/>
        <label>2</label>
    </ligand>
</feature>
<evidence type="ECO:0000256" key="17">
    <source>
        <dbReference type="PIRSR" id="PIRSR601621-4"/>
    </source>
</evidence>
<dbReference type="GO" id="GO:0034599">
    <property type="term" value="P:cellular response to oxidative stress"/>
    <property type="evidence" value="ECO:0007669"/>
    <property type="project" value="InterPro"/>
</dbReference>
<dbReference type="InterPro" id="IPR044831">
    <property type="entry name" value="Ccp1-like"/>
</dbReference>
<keyword evidence="9 18" id="KW-0560">Oxidoreductase</keyword>
<feature type="disulfide bond" evidence="17">
    <location>
        <begin position="294"/>
        <end position="361"/>
    </location>
</feature>
<organism evidence="20 21">
    <name type="scientific">Mycena maculata</name>
    <dbReference type="NCBI Taxonomy" id="230809"/>
    <lineage>
        <taxon>Eukaryota</taxon>
        <taxon>Fungi</taxon>
        <taxon>Dikarya</taxon>
        <taxon>Basidiomycota</taxon>
        <taxon>Agaricomycotina</taxon>
        <taxon>Agaricomycetes</taxon>
        <taxon>Agaricomycetidae</taxon>
        <taxon>Agaricales</taxon>
        <taxon>Marasmiineae</taxon>
        <taxon>Mycenaceae</taxon>
        <taxon>Mycena</taxon>
    </lineage>
</organism>
<feature type="binding site" evidence="15">
    <location>
        <position position="232"/>
    </location>
    <ligand>
        <name>Ca(2+)</name>
        <dbReference type="ChEBI" id="CHEBI:29108"/>
        <label>2</label>
    </ligand>
</feature>
<protein>
    <recommendedName>
        <fullName evidence="18">Peroxidase</fullName>
        <ecNumber evidence="18">1.11.1.-</ecNumber>
    </recommendedName>
</protein>
<dbReference type="InterPro" id="IPR001621">
    <property type="entry name" value="Ligninase"/>
</dbReference>
<dbReference type="EC" id="1.11.1.-" evidence="18"/>
<dbReference type="InterPro" id="IPR010255">
    <property type="entry name" value="Haem_peroxidase_sf"/>
</dbReference>
<evidence type="ECO:0000256" key="6">
    <source>
        <dbReference type="ARBA" id="ARBA00022723"/>
    </source>
</evidence>
<dbReference type="PRINTS" id="PR00462">
    <property type="entry name" value="LIGNINASE"/>
</dbReference>
<comment type="subcellular location">
    <subcellularLocation>
        <location evidence="1">Secreted</location>
    </subcellularLocation>
</comment>
<name>A0AAD7NH45_9AGAR</name>
<feature type="binding site" description="axial binding residue" evidence="15">
    <location>
        <position position="214"/>
    </location>
    <ligand>
        <name>heme b</name>
        <dbReference type="ChEBI" id="CHEBI:60344"/>
    </ligand>
    <ligandPart>
        <name>Fe</name>
        <dbReference type="ChEBI" id="CHEBI:18248"/>
    </ligandPart>
</feature>
<dbReference type="Pfam" id="PF11895">
    <property type="entry name" value="Peroxidase_ext"/>
    <property type="match status" value="1"/>
</dbReference>